<evidence type="ECO:0000313" key="3">
    <source>
        <dbReference type="Proteomes" id="UP000774617"/>
    </source>
</evidence>
<feature type="compositionally biased region" description="Basic residues" evidence="1">
    <location>
        <begin position="94"/>
        <end position="111"/>
    </location>
</feature>
<feature type="compositionally biased region" description="Low complexity" evidence="1">
    <location>
        <begin position="33"/>
        <end position="73"/>
    </location>
</feature>
<accession>A0ABQ8FRR8</accession>
<keyword evidence="3" id="KW-1185">Reference proteome</keyword>
<sequence>MVCASEFFDQKAMIERATAQTRKASALDQLRAVRAAKAARTASSSPPSSSSASSSSSDPAHFSSFTNTTTTSTPAMKGYRIPKRTRGDCSPSPRRPRSRSPPRRRCHHRRYHDPSTPSSPARARLSSRGRASATPRDFTPVRGPVSYNDLARSRRLPETQPQKGFQADGIMADDEGRTLSTIDGSTFVPHETADIARAVPQGRDNRSSMFRGELVPPHLKHWSDEKLTQLHVGVVNARAVADRITEECRVRGLLMDARIGSYFLSLSTNHTVGMSFLGGLLAE</sequence>
<reference evidence="2 3" key="1">
    <citation type="journal article" date="2021" name="Nat. Commun.">
        <title>Genetic determinants of endophytism in the Arabidopsis root mycobiome.</title>
        <authorList>
            <person name="Mesny F."/>
            <person name="Miyauchi S."/>
            <person name="Thiergart T."/>
            <person name="Pickel B."/>
            <person name="Atanasova L."/>
            <person name="Karlsson M."/>
            <person name="Huettel B."/>
            <person name="Barry K.W."/>
            <person name="Haridas S."/>
            <person name="Chen C."/>
            <person name="Bauer D."/>
            <person name="Andreopoulos W."/>
            <person name="Pangilinan J."/>
            <person name="LaButti K."/>
            <person name="Riley R."/>
            <person name="Lipzen A."/>
            <person name="Clum A."/>
            <person name="Drula E."/>
            <person name="Henrissat B."/>
            <person name="Kohler A."/>
            <person name="Grigoriev I.V."/>
            <person name="Martin F.M."/>
            <person name="Hacquard S."/>
        </authorList>
    </citation>
    <scope>NUCLEOTIDE SEQUENCE [LARGE SCALE GENOMIC DNA]</scope>
    <source>
        <strain evidence="2 3">MPI-SDFR-AT-0080</strain>
    </source>
</reference>
<feature type="region of interest" description="Disordered" evidence="1">
    <location>
        <begin position="33"/>
        <end position="146"/>
    </location>
</feature>
<dbReference type="Proteomes" id="UP000774617">
    <property type="component" value="Unassembled WGS sequence"/>
</dbReference>
<gene>
    <name evidence="2" type="ORF">B0J12DRAFT_746773</name>
</gene>
<comment type="caution">
    <text evidence="2">The sequence shown here is derived from an EMBL/GenBank/DDBJ whole genome shotgun (WGS) entry which is preliminary data.</text>
</comment>
<proteinExistence type="predicted"/>
<evidence type="ECO:0000313" key="2">
    <source>
        <dbReference type="EMBL" id="KAH7018663.1"/>
    </source>
</evidence>
<organism evidence="2 3">
    <name type="scientific">Macrophomina phaseolina</name>
    <dbReference type="NCBI Taxonomy" id="35725"/>
    <lineage>
        <taxon>Eukaryota</taxon>
        <taxon>Fungi</taxon>
        <taxon>Dikarya</taxon>
        <taxon>Ascomycota</taxon>
        <taxon>Pezizomycotina</taxon>
        <taxon>Dothideomycetes</taxon>
        <taxon>Dothideomycetes incertae sedis</taxon>
        <taxon>Botryosphaeriales</taxon>
        <taxon>Botryosphaeriaceae</taxon>
        <taxon>Macrophomina</taxon>
    </lineage>
</organism>
<name>A0ABQ8FRR8_9PEZI</name>
<dbReference type="EMBL" id="JAGTJR010000071">
    <property type="protein sequence ID" value="KAH7018663.1"/>
    <property type="molecule type" value="Genomic_DNA"/>
</dbReference>
<feature type="compositionally biased region" description="Low complexity" evidence="1">
    <location>
        <begin position="114"/>
        <end position="133"/>
    </location>
</feature>
<protein>
    <submittedName>
        <fullName evidence="2">Uncharacterized protein</fullName>
    </submittedName>
</protein>
<evidence type="ECO:0000256" key="1">
    <source>
        <dbReference type="SAM" id="MobiDB-lite"/>
    </source>
</evidence>